<feature type="transmembrane region" description="Helical" evidence="2">
    <location>
        <begin position="6"/>
        <end position="27"/>
    </location>
</feature>
<keyword evidence="2" id="KW-0812">Transmembrane</keyword>
<evidence type="ECO:0000256" key="1">
    <source>
        <dbReference type="SAM" id="MobiDB-lite"/>
    </source>
</evidence>
<protein>
    <submittedName>
        <fullName evidence="3">IL3RB protein</fullName>
    </submittedName>
</protein>
<evidence type="ECO:0000313" key="3">
    <source>
        <dbReference type="EMBL" id="NWW49657.1"/>
    </source>
</evidence>
<sequence length="296" mass="32031">SVLPPVLLPVMLPALTIVFLLGAYCSYRFFLRKKQMWEEKIPNPGKSVLIQSYQGVRGNSTLKGAPGEQLNPVFFQLNRVMKSSPAEFHGAEVKTVQISQATLDPQNPCQTSEMLHKTSFSSTGPSCLCASLLSKSDAHASSASNTCFAFNGPYLYSPEVSSQPDMHQTLEGDPVGVHEKSASLQYVTLPKEDGPQPSQRQEQPAAGPSQPFLLPDQKEVAQHIDDETPASSACGEVMNMRREDQKSPKALSCTASPQQCPLEYITTESLLLPSASDSSHLPLVPAGESPCDSQEP</sequence>
<feature type="non-terminal residue" evidence="3">
    <location>
        <position position="1"/>
    </location>
</feature>
<proteinExistence type="predicted"/>
<accession>A0A7K6NK66</accession>
<comment type="caution">
    <text evidence="3">The sequence shown here is derived from an EMBL/GenBank/DDBJ whole genome shotgun (WGS) entry which is preliminary data.</text>
</comment>
<dbReference type="AlphaFoldDB" id="A0A7K6NK66"/>
<dbReference type="Proteomes" id="UP000565207">
    <property type="component" value="Unassembled WGS sequence"/>
</dbReference>
<feature type="non-terminal residue" evidence="3">
    <location>
        <position position="296"/>
    </location>
</feature>
<reference evidence="3 4" key="1">
    <citation type="submission" date="2019-09" db="EMBL/GenBank/DDBJ databases">
        <title>Bird 10,000 Genomes (B10K) Project - Family phase.</title>
        <authorList>
            <person name="Zhang G."/>
        </authorList>
    </citation>
    <scope>NUCLEOTIDE SEQUENCE [LARGE SCALE GENOMIC DNA]</scope>
    <source>
        <strain evidence="3">B10K-DU-029-80</strain>
        <tissue evidence="3">Muscle</tissue>
    </source>
</reference>
<keyword evidence="2" id="KW-1133">Transmembrane helix</keyword>
<organism evidence="3 4">
    <name type="scientific">Pedionomus torquatus</name>
    <name type="common">Plains-wanderer</name>
    <dbReference type="NCBI Taxonomy" id="227192"/>
    <lineage>
        <taxon>Eukaryota</taxon>
        <taxon>Metazoa</taxon>
        <taxon>Chordata</taxon>
        <taxon>Craniata</taxon>
        <taxon>Vertebrata</taxon>
        <taxon>Euteleostomi</taxon>
        <taxon>Archelosauria</taxon>
        <taxon>Archosauria</taxon>
        <taxon>Dinosauria</taxon>
        <taxon>Saurischia</taxon>
        <taxon>Theropoda</taxon>
        <taxon>Coelurosauria</taxon>
        <taxon>Aves</taxon>
        <taxon>Neognathae</taxon>
        <taxon>Neoaves</taxon>
        <taxon>Charadriiformes</taxon>
        <taxon>Pedionomidae</taxon>
        <taxon>Pedionomus</taxon>
    </lineage>
</organism>
<feature type="region of interest" description="Disordered" evidence="1">
    <location>
        <begin position="189"/>
        <end position="213"/>
    </location>
</feature>
<dbReference type="EMBL" id="VZRU01012222">
    <property type="protein sequence ID" value="NWW49657.1"/>
    <property type="molecule type" value="Genomic_DNA"/>
</dbReference>
<gene>
    <name evidence="3" type="primary">Csf2rb_0</name>
    <name evidence="3" type="ORF">PEDTOR_R12622</name>
</gene>
<keyword evidence="4" id="KW-1185">Reference proteome</keyword>
<name>A0A7K6NK66_PEDTO</name>
<evidence type="ECO:0000313" key="4">
    <source>
        <dbReference type="Proteomes" id="UP000565207"/>
    </source>
</evidence>
<evidence type="ECO:0000256" key="2">
    <source>
        <dbReference type="SAM" id="Phobius"/>
    </source>
</evidence>
<keyword evidence="2" id="KW-0472">Membrane</keyword>
<feature type="region of interest" description="Disordered" evidence="1">
    <location>
        <begin position="275"/>
        <end position="296"/>
    </location>
</feature>